<evidence type="ECO:0000313" key="8">
    <source>
        <dbReference type="Proteomes" id="UP001206983"/>
    </source>
</evidence>
<feature type="transmembrane region" description="Helical" evidence="6">
    <location>
        <begin position="12"/>
        <end position="32"/>
    </location>
</feature>
<feature type="transmembrane region" description="Helical" evidence="6">
    <location>
        <begin position="153"/>
        <end position="179"/>
    </location>
</feature>
<keyword evidence="8" id="KW-1185">Reference proteome</keyword>
<dbReference type="Proteomes" id="UP001206983">
    <property type="component" value="Unassembled WGS sequence"/>
</dbReference>
<evidence type="ECO:0000313" key="7">
    <source>
        <dbReference type="EMBL" id="MCQ6962337.1"/>
    </source>
</evidence>
<dbReference type="GO" id="GO:0005886">
    <property type="term" value="C:plasma membrane"/>
    <property type="evidence" value="ECO:0007669"/>
    <property type="project" value="UniProtKB-SubCell"/>
</dbReference>
<gene>
    <name evidence="7" type="ORF">PV02_01835</name>
</gene>
<keyword evidence="3 6" id="KW-0812">Transmembrane</keyword>
<evidence type="ECO:0000256" key="5">
    <source>
        <dbReference type="ARBA" id="ARBA00023136"/>
    </source>
</evidence>
<dbReference type="PANTHER" id="PTHR30086">
    <property type="entry name" value="ARGININE EXPORTER PROTEIN ARGO"/>
    <property type="match status" value="1"/>
</dbReference>
<name>A0AAE3H9X2_9EURY</name>
<keyword evidence="5 6" id="KW-0472">Membrane</keyword>
<dbReference type="GO" id="GO:0015171">
    <property type="term" value="F:amino acid transmembrane transporter activity"/>
    <property type="evidence" value="ECO:0007669"/>
    <property type="project" value="TreeGrafter"/>
</dbReference>
<proteinExistence type="predicted"/>
<comment type="subcellular location">
    <subcellularLocation>
        <location evidence="1">Cell membrane</location>
        <topology evidence="1">Multi-pass membrane protein</topology>
    </subcellularLocation>
</comment>
<keyword evidence="2" id="KW-1003">Cell membrane</keyword>
<evidence type="ECO:0000256" key="3">
    <source>
        <dbReference type="ARBA" id="ARBA00022692"/>
    </source>
</evidence>
<dbReference type="Pfam" id="PF01810">
    <property type="entry name" value="LysE"/>
    <property type="match status" value="1"/>
</dbReference>
<dbReference type="PANTHER" id="PTHR30086:SF20">
    <property type="entry name" value="ARGININE EXPORTER PROTEIN ARGO-RELATED"/>
    <property type="match status" value="1"/>
</dbReference>
<dbReference type="InterPro" id="IPR001123">
    <property type="entry name" value="LeuE-type"/>
</dbReference>
<protein>
    <submittedName>
        <fullName evidence="7">Threonine transporter RhtB</fullName>
    </submittedName>
</protein>
<evidence type="ECO:0000256" key="2">
    <source>
        <dbReference type="ARBA" id="ARBA00022475"/>
    </source>
</evidence>
<feature type="transmembrane region" description="Helical" evidence="6">
    <location>
        <begin position="120"/>
        <end position="141"/>
    </location>
</feature>
<reference evidence="7 8" key="1">
    <citation type="journal article" date="2011" name="Appl. Environ. Microbiol.">
        <title>Methanogenic archaea isolated from Taiwan's Chelungpu fault.</title>
        <authorList>
            <person name="Wu S.Y."/>
            <person name="Lai M.C."/>
        </authorList>
    </citation>
    <scope>NUCLEOTIDE SEQUENCE [LARGE SCALE GENOMIC DNA]</scope>
    <source>
        <strain evidence="7 8">St545Mb</strain>
    </source>
</reference>
<evidence type="ECO:0000256" key="4">
    <source>
        <dbReference type="ARBA" id="ARBA00022989"/>
    </source>
</evidence>
<dbReference type="RefSeq" id="WP_256621682.1">
    <property type="nucleotide sequence ID" value="NZ_JTEO01000002.1"/>
</dbReference>
<feature type="transmembrane region" description="Helical" evidence="6">
    <location>
        <begin position="74"/>
        <end position="92"/>
    </location>
</feature>
<dbReference type="PIRSF" id="PIRSF006324">
    <property type="entry name" value="LeuE"/>
    <property type="match status" value="1"/>
</dbReference>
<accession>A0AAE3H9X2</accession>
<evidence type="ECO:0000256" key="1">
    <source>
        <dbReference type="ARBA" id="ARBA00004651"/>
    </source>
</evidence>
<organism evidence="7 8">
    <name type="scientific">Methanolobus chelungpuianus</name>
    <dbReference type="NCBI Taxonomy" id="502115"/>
    <lineage>
        <taxon>Archaea</taxon>
        <taxon>Methanobacteriati</taxon>
        <taxon>Methanobacteriota</taxon>
        <taxon>Stenosarchaea group</taxon>
        <taxon>Methanomicrobia</taxon>
        <taxon>Methanosarcinales</taxon>
        <taxon>Methanosarcinaceae</taxon>
        <taxon>Methanolobus</taxon>
    </lineage>
</organism>
<evidence type="ECO:0000256" key="6">
    <source>
        <dbReference type="SAM" id="Phobius"/>
    </source>
</evidence>
<comment type="caution">
    <text evidence="7">The sequence shown here is derived from an EMBL/GenBank/DDBJ whole genome shotgun (WGS) entry which is preliminary data.</text>
</comment>
<sequence>MRTLTEPVQLLYFIAASAALTLLPGPDIIFVLTQSISSGKGAGIATACGLCTGLMFHTTAAALGVSAIIYKSALAFTLVKYAGAMYLLYLAFQAIRENDSFISSVSANRYGTSVLYKRGIFMNLLNPKVSLFFLAFLPQFVNTGAGNVPMQMVFLGLVFLVQALLIFILVSVFAGHIGLRLMNTPGIGRYVNRTKAAIFALIGLELAFSHK</sequence>
<dbReference type="EMBL" id="JTEO01000002">
    <property type="protein sequence ID" value="MCQ6962337.1"/>
    <property type="molecule type" value="Genomic_DNA"/>
</dbReference>
<feature type="transmembrane region" description="Helical" evidence="6">
    <location>
        <begin position="44"/>
        <end position="68"/>
    </location>
</feature>
<keyword evidence="4 6" id="KW-1133">Transmembrane helix</keyword>
<dbReference type="AlphaFoldDB" id="A0AAE3H9X2"/>